<name>A0A2Z6SQQ5_9GLOM</name>
<dbReference type="PANTHER" id="PTHR19446">
    <property type="entry name" value="REVERSE TRANSCRIPTASES"/>
    <property type="match status" value="1"/>
</dbReference>
<proteinExistence type="predicted"/>
<dbReference type="PROSITE" id="PS50878">
    <property type="entry name" value="RT_POL"/>
    <property type="match status" value="1"/>
</dbReference>
<dbReference type="EMBL" id="BEXD01004399">
    <property type="protein sequence ID" value="GBC10597.1"/>
    <property type="molecule type" value="Genomic_DNA"/>
</dbReference>
<evidence type="ECO:0000313" key="2">
    <source>
        <dbReference type="EMBL" id="GBC10597.1"/>
    </source>
</evidence>
<evidence type="ECO:0000313" key="3">
    <source>
        <dbReference type="Proteomes" id="UP000247702"/>
    </source>
</evidence>
<accession>A0A2Z6SQQ5</accession>
<protein>
    <recommendedName>
        <fullName evidence="1">Reverse transcriptase domain-containing protein</fullName>
    </recommendedName>
</protein>
<dbReference type="AlphaFoldDB" id="A0A2Z6SQQ5"/>
<dbReference type="Proteomes" id="UP000247702">
    <property type="component" value="Unassembled WGS sequence"/>
</dbReference>
<sequence length="221" mass="25505">MDLLSHEEWLDVIRNLPKSKATGSLGIFTKMLQHLSPIAHDILYYLICKIIQLNYLPKQWKEATVFPITKPKPFNCELSNFCPIILLETTCKALIILLNCQLTLTIINEIIQDAIDNNNELWILSQDMGKAYDRVNTFQLQKAIDRIKLPQQFTHLILDLFKDRTNQVITAYSKMSAYNVITGIDQGEVILPILWYIYYNSLLAKINKQNLGYTISRDGVN</sequence>
<feature type="domain" description="Reverse transcriptase" evidence="1">
    <location>
        <begin position="49"/>
        <end position="221"/>
    </location>
</feature>
<dbReference type="STRING" id="94130.A0A2Z6SQQ5"/>
<keyword evidence="3" id="KW-1185">Reference proteome</keyword>
<comment type="caution">
    <text evidence="2">The sequence shown here is derived from an EMBL/GenBank/DDBJ whole genome shotgun (WGS) entry which is preliminary data.</text>
</comment>
<organism evidence="2 3">
    <name type="scientific">Rhizophagus clarus</name>
    <dbReference type="NCBI Taxonomy" id="94130"/>
    <lineage>
        <taxon>Eukaryota</taxon>
        <taxon>Fungi</taxon>
        <taxon>Fungi incertae sedis</taxon>
        <taxon>Mucoromycota</taxon>
        <taxon>Glomeromycotina</taxon>
        <taxon>Glomeromycetes</taxon>
        <taxon>Glomerales</taxon>
        <taxon>Glomeraceae</taxon>
        <taxon>Rhizophagus</taxon>
    </lineage>
</organism>
<gene>
    <name evidence="2" type="ORF">RclHR1_09760007</name>
</gene>
<evidence type="ECO:0000259" key="1">
    <source>
        <dbReference type="PROSITE" id="PS50878"/>
    </source>
</evidence>
<dbReference type="InterPro" id="IPR000477">
    <property type="entry name" value="RT_dom"/>
</dbReference>
<reference evidence="2 3" key="1">
    <citation type="submission" date="2017-11" db="EMBL/GenBank/DDBJ databases">
        <title>The genome of Rhizophagus clarus HR1 reveals common genetic basis of auxotrophy among arbuscular mycorrhizal fungi.</title>
        <authorList>
            <person name="Kobayashi Y."/>
        </authorList>
    </citation>
    <scope>NUCLEOTIDE SEQUENCE [LARGE SCALE GENOMIC DNA]</scope>
    <source>
        <strain evidence="2 3">HR1</strain>
    </source>
</reference>